<dbReference type="AlphaFoldDB" id="A0A645EWG7"/>
<feature type="transmembrane region" description="Helical" evidence="1">
    <location>
        <begin position="102"/>
        <end position="122"/>
    </location>
</feature>
<sequence>MLQGMGMTIIPMLNMIASTLLKIYLVWQWTAVPTYGIVGAAWATNINFGLAAALNLFFLLRYSTFSFPMKTTVKILSAALLMGVCAYLSYVELIKYIAGNTISTLLAIVSGSIVYFFVLIFSSELKAAEIAKIPFFGSKLVKFCKNIHLMRDEK</sequence>
<evidence type="ECO:0000313" key="2">
    <source>
        <dbReference type="EMBL" id="MPN06365.1"/>
    </source>
</evidence>
<accession>A0A645EWG7</accession>
<keyword evidence="1" id="KW-0812">Transmembrane</keyword>
<feature type="transmembrane region" description="Helical" evidence="1">
    <location>
        <begin position="12"/>
        <end position="29"/>
    </location>
</feature>
<feature type="transmembrane region" description="Helical" evidence="1">
    <location>
        <begin position="72"/>
        <end position="90"/>
    </location>
</feature>
<organism evidence="2">
    <name type="scientific">bioreactor metagenome</name>
    <dbReference type="NCBI Taxonomy" id="1076179"/>
    <lineage>
        <taxon>unclassified sequences</taxon>
        <taxon>metagenomes</taxon>
        <taxon>ecological metagenomes</taxon>
    </lineage>
</organism>
<keyword evidence="1" id="KW-1133">Transmembrane helix</keyword>
<reference evidence="2" key="1">
    <citation type="submission" date="2019-08" db="EMBL/GenBank/DDBJ databases">
        <authorList>
            <person name="Kucharzyk K."/>
            <person name="Murdoch R.W."/>
            <person name="Higgins S."/>
            <person name="Loffler F."/>
        </authorList>
    </citation>
    <scope>NUCLEOTIDE SEQUENCE</scope>
</reference>
<keyword evidence="1" id="KW-0472">Membrane</keyword>
<feature type="transmembrane region" description="Helical" evidence="1">
    <location>
        <begin position="35"/>
        <end position="60"/>
    </location>
</feature>
<proteinExistence type="predicted"/>
<name>A0A645EWG7_9ZZZZ</name>
<gene>
    <name evidence="2" type="ORF">SDC9_153621</name>
</gene>
<comment type="caution">
    <text evidence="2">The sequence shown here is derived from an EMBL/GenBank/DDBJ whole genome shotgun (WGS) entry which is preliminary data.</text>
</comment>
<evidence type="ECO:0000256" key="1">
    <source>
        <dbReference type="SAM" id="Phobius"/>
    </source>
</evidence>
<protein>
    <submittedName>
        <fullName evidence="2">Uncharacterized protein</fullName>
    </submittedName>
</protein>
<dbReference type="EMBL" id="VSSQ01052268">
    <property type="protein sequence ID" value="MPN06365.1"/>
    <property type="molecule type" value="Genomic_DNA"/>
</dbReference>